<dbReference type="EMBL" id="CP136891">
    <property type="protein sequence ID" value="WOK96323.1"/>
    <property type="molecule type" value="Genomic_DNA"/>
</dbReference>
<dbReference type="Proteomes" id="UP001327560">
    <property type="component" value="Chromosome 2"/>
</dbReference>
<proteinExistence type="predicted"/>
<evidence type="ECO:0000313" key="6">
    <source>
        <dbReference type="Proteomes" id="UP001327560"/>
    </source>
</evidence>
<keyword evidence="6" id="KW-1185">Reference proteome</keyword>
<keyword evidence="3" id="KW-0804">Transcription</keyword>
<dbReference type="CDD" id="cd22933">
    <property type="entry name" value="HFD_HFI1"/>
    <property type="match status" value="1"/>
</dbReference>
<keyword evidence="4" id="KW-0539">Nucleus</keyword>
<dbReference type="PANTHER" id="PTHR21277:SF5">
    <property type="entry name" value="TRANSCRIPTIONAL ADAPTER 1"/>
    <property type="match status" value="1"/>
</dbReference>
<dbReference type="GO" id="GO:0000124">
    <property type="term" value="C:SAGA complex"/>
    <property type="evidence" value="ECO:0007669"/>
    <property type="project" value="TreeGrafter"/>
</dbReference>
<organism evidence="5 6">
    <name type="scientific">Canna indica</name>
    <name type="common">Indian-shot</name>
    <dbReference type="NCBI Taxonomy" id="4628"/>
    <lineage>
        <taxon>Eukaryota</taxon>
        <taxon>Viridiplantae</taxon>
        <taxon>Streptophyta</taxon>
        <taxon>Embryophyta</taxon>
        <taxon>Tracheophyta</taxon>
        <taxon>Spermatophyta</taxon>
        <taxon>Magnoliopsida</taxon>
        <taxon>Liliopsida</taxon>
        <taxon>Zingiberales</taxon>
        <taxon>Cannaceae</taxon>
        <taxon>Canna</taxon>
    </lineage>
</organism>
<dbReference type="AlphaFoldDB" id="A0AAQ3Q3B5"/>
<comment type="subcellular location">
    <subcellularLocation>
        <location evidence="1">Nucleus</location>
    </subcellularLocation>
</comment>
<evidence type="ECO:0000256" key="3">
    <source>
        <dbReference type="ARBA" id="ARBA00023163"/>
    </source>
</evidence>
<evidence type="ECO:0008006" key="7">
    <source>
        <dbReference type="Google" id="ProtNLM"/>
    </source>
</evidence>
<evidence type="ECO:0000313" key="5">
    <source>
        <dbReference type="EMBL" id="WOK96323.1"/>
    </source>
</evidence>
<keyword evidence="2" id="KW-0805">Transcription regulation</keyword>
<reference evidence="5 6" key="1">
    <citation type="submission" date="2023-10" db="EMBL/GenBank/DDBJ databases">
        <title>Chromosome-scale genome assembly provides insights into flower coloration mechanisms of Canna indica.</title>
        <authorList>
            <person name="Li C."/>
        </authorList>
    </citation>
    <scope>NUCLEOTIDE SEQUENCE [LARGE SCALE GENOMIC DNA]</scope>
    <source>
        <tissue evidence="5">Flower</tissue>
    </source>
</reference>
<accession>A0AAQ3Q3B5</accession>
<dbReference type="GO" id="GO:0005634">
    <property type="term" value="C:nucleus"/>
    <property type="evidence" value="ECO:0007669"/>
    <property type="project" value="UniProtKB-SubCell"/>
</dbReference>
<dbReference type="GO" id="GO:0003713">
    <property type="term" value="F:transcription coactivator activity"/>
    <property type="evidence" value="ECO:0007669"/>
    <property type="project" value="TreeGrafter"/>
</dbReference>
<evidence type="ECO:0000256" key="4">
    <source>
        <dbReference type="ARBA" id="ARBA00023242"/>
    </source>
</evidence>
<evidence type="ECO:0000256" key="2">
    <source>
        <dbReference type="ARBA" id="ARBA00023015"/>
    </source>
</evidence>
<sequence length="416" mass="46397">MPQPPMLQQQTPLPPAQVMKHSRSNLGDLKSQIAKRLGQERAQRYFSYLNGFLSQKLNKREFTKLCVLTIGQENLPLHNQLIRSIIQNACQAKVPPPFDHDKFTQMATGIALKKSSQVDGLAFSQAPSSVPQNLSNGDLSPQLPHKYRTGIDNHRIKDSSILCGPNSRAQAASHLPPILSDEAVLGKNDDLKRAMQQLQHEPNEQPTKRAKIDDHGYVHKKVIAELPLDHREDLDHRGDLDSFRNPLRAPLGIPFCSASIGGARRPLQSSVSTTTDSFCGSYDCSELYDTEVLKQRMEKMAEAHDLQGVTMDCANLLNNGLDAYLKRLIRSCVELVGARTRHVLKQSISNMIQNAKPNTSVLTGNNIQVQGSIRSLEGMQVLSMQDFKVAMELNPQQLGEDWPLLLEKICGRSFEE</sequence>
<evidence type="ECO:0000256" key="1">
    <source>
        <dbReference type="ARBA" id="ARBA00004123"/>
    </source>
</evidence>
<gene>
    <name evidence="5" type="ORF">Cni_G05030</name>
</gene>
<dbReference type="PANTHER" id="PTHR21277">
    <property type="entry name" value="TRANSCRIPTIONAL ADAPTER 1"/>
    <property type="match status" value="1"/>
</dbReference>
<dbReference type="InterPro" id="IPR024738">
    <property type="entry name" value="Hfi1/Tada1"/>
</dbReference>
<dbReference type="Pfam" id="PF12767">
    <property type="entry name" value="SAGA-Tad1"/>
    <property type="match status" value="1"/>
</dbReference>
<protein>
    <recommendedName>
        <fullName evidence="7">Transcriptional coactivator Hfi1/Transcriptional adapter 1</fullName>
    </recommendedName>
</protein>
<dbReference type="GO" id="GO:0006357">
    <property type="term" value="P:regulation of transcription by RNA polymerase II"/>
    <property type="evidence" value="ECO:0007669"/>
    <property type="project" value="TreeGrafter"/>
</dbReference>
<name>A0AAQ3Q3B5_9LILI</name>